<dbReference type="Gene3D" id="3.40.50.150">
    <property type="entry name" value="Vaccinia Virus protein VP39"/>
    <property type="match status" value="1"/>
</dbReference>
<sequence>MASCLEALNLTLCARSRLLSLPRASNFYLCNFDTQADIYDQRVGLGAATAHAIANAIGQLIMPYQHGQFLEIGAGTGEIGFFLQQLPMRYTGIDLSDGMLAVYRARYADATQIPQLIQMDANLPWPLPAHSVSVFFSSRAMHQLDHTHVLSQLAELSAPTGAILILGNVKRAQNSAKAVMRKEMHKVLNKFGLTEKSGQTNRNQLFDALTQQGAERLAPVVAARWSVSHAPIDSIKSWESVDGIAGNAVDAATKTKNSGLVNGKRTSVIYRFTPGLGD</sequence>
<name>A0A0F3IEN0_9GAMM</name>
<dbReference type="Gene3D" id="1.10.8.900">
    <property type="match status" value="1"/>
</dbReference>
<dbReference type="InterPro" id="IPR029063">
    <property type="entry name" value="SAM-dependent_MTases_sf"/>
</dbReference>
<keyword evidence="3" id="KW-1185">Reference proteome</keyword>
<dbReference type="PANTHER" id="PTHR42912">
    <property type="entry name" value="METHYLTRANSFERASE"/>
    <property type="match status" value="1"/>
</dbReference>
<dbReference type="RefSeq" id="WP_045780648.1">
    <property type="nucleotide sequence ID" value="NZ_LAJX01000295.1"/>
</dbReference>
<dbReference type="AlphaFoldDB" id="A0A0F3IEN0"/>
<dbReference type="EMBL" id="LAJX01000295">
    <property type="protein sequence ID" value="KJV05122.1"/>
    <property type="molecule type" value="Genomic_DNA"/>
</dbReference>
<dbReference type="PANTHER" id="PTHR42912:SF93">
    <property type="entry name" value="N6-ADENOSINE-METHYLTRANSFERASE TMT1A"/>
    <property type="match status" value="1"/>
</dbReference>
<proteinExistence type="predicted"/>
<organism evidence="2 3">
    <name type="scientific">Methylocucumis oryzae</name>
    <dbReference type="NCBI Taxonomy" id="1632867"/>
    <lineage>
        <taxon>Bacteria</taxon>
        <taxon>Pseudomonadati</taxon>
        <taxon>Pseudomonadota</taxon>
        <taxon>Gammaproteobacteria</taxon>
        <taxon>Methylococcales</taxon>
        <taxon>Methylococcaceae</taxon>
        <taxon>Methylocucumis</taxon>
    </lineage>
</organism>
<evidence type="ECO:0000313" key="3">
    <source>
        <dbReference type="Proteomes" id="UP000033684"/>
    </source>
</evidence>
<gene>
    <name evidence="2" type="ORF">VZ94_20445</name>
</gene>
<dbReference type="SUPFAM" id="SSF53335">
    <property type="entry name" value="S-adenosyl-L-methionine-dependent methyltransferases"/>
    <property type="match status" value="1"/>
</dbReference>
<dbReference type="OrthoDB" id="9760689at2"/>
<evidence type="ECO:0000259" key="1">
    <source>
        <dbReference type="Pfam" id="PF13649"/>
    </source>
</evidence>
<reference evidence="3" key="1">
    <citation type="submission" date="2015-03" db="EMBL/GenBank/DDBJ databases">
        <title>Draft genome sequence of a novel methanotroph (Sn10-6) isolated from flooded ricefield rhizosphere in India.</title>
        <authorList>
            <person name="Pandit P.S."/>
            <person name="Pore S.D."/>
            <person name="Arora P."/>
            <person name="Kapse N.G."/>
            <person name="Dhakephalkar P.K."/>
            <person name="Rahalkar M.C."/>
        </authorList>
    </citation>
    <scope>NUCLEOTIDE SEQUENCE [LARGE SCALE GENOMIC DNA]</scope>
    <source>
        <strain evidence="3">Sn10-6</strain>
    </source>
</reference>
<dbReference type="InterPro" id="IPR041698">
    <property type="entry name" value="Methyltransf_25"/>
</dbReference>
<accession>A0A0F3IEN0</accession>
<reference evidence="2 3" key="2">
    <citation type="journal article" date="2016" name="Microb. Ecol.">
        <title>Genome Characteristics of a Novel Type I Methanotroph (Sn10-6) Isolated from a Flooded Indian Rice Field.</title>
        <authorList>
            <person name="Rahalkar M.C."/>
            <person name="Pandit P.S."/>
            <person name="Dhakephalkar P.K."/>
            <person name="Pore S."/>
            <person name="Arora P."/>
            <person name="Kapse N."/>
        </authorList>
    </citation>
    <scope>NUCLEOTIDE SEQUENCE [LARGE SCALE GENOMIC DNA]</scope>
    <source>
        <strain evidence="2 3">Sn10-6</strain>
    </source>
</reference>
<evidence type="ECO:0000313" key="2">
    <source>
        <dbReference type="EMBL" id="KJV05122.1"/>
    </source>
</evidence>
<dbReference type="Proteomes" id="UP000033684">
    <property type="component" value="Unassembled WGS sequence"/>
</dbReference>
<feature type="domain" description="Methyltransferase" evidence="1">
    <location>
        <begin position="70"/>
        <end position="161"/>
    </location>
</feature>
<dbReference type="Pfam" id="PF13649">
    <property type="entry name" value="Methyltransf_25"/>
    <property type="match status" value="1"/>
</dbReference>
<dbReference type="InterPro" id="IPR050508">
    <property type="entry name" value="Methyltransf_Superfamily"/>
</dbReference>
<dbReference type="GO" id="GO:0008168">
    <property type="term" value="F:methyltransferase activity"/>
    <property type="evidence" value="ECO:0007669"/>
    <property type="project" value="TreeGrafter"/>
</dbReference>
<dbReference type="CDD" id="cd02440">
    <property type="entry name" value="AdoMet_MTases"/>
    <property type="match status" value="1"/>
</dbReference>
<comment type="caution">
    <text evidence="2">The sequence shown here is derived from an EMBL/GenBank/DDBJ whole genome shotgun (WGS) entry which is preliminary data.</text>
</comment>
<protein>
    <recommendedName>
        <fullName evidence="1">Methyltransferase domain-containing protein</fullName>
    </recommendedName>
</protein>